<keyword evidence="7" id="KW-0175">Coiled coil</keyword>
<dbReference type="Pfam" id="PF08447">
    <property type="entry name" value="PAS_3"/>
    <property type="match status" value="1"/>
</dbReference>
<proteinExistence type="predicted"/>
<dbReference type="EMBL" id="FOQA01000002">
    <property type="protein sequence ID" value="SFH72869.1"/>
    <property type="molecule type" value="Genomic_DNA"/>
</dbReference>
<dbReference type="GO" id="GO:0000155">
    <property type="term" value="F:phosphorelay sensor kinase activity"/>
    <property type="evidence" value="ECO:0007669"/>
    <property type="project" value="InterPro"/>
</dbReference>
<evidence type="ECO:0000256" key="4">
    <source>
        <dbReference type="ARBA" id="ARBA00022679"/>
    </source>
</evidence>
<dbReference type="Proteomes" id="UP000199287">
    <property type="component" value="Unassembled WGS sequence"/>
</dbReference>
<comment type="catalytic activity">
    <reaction evidence="1">
        <text>ATP + protein L-histidine = ADP + protein N-phospho-L-histidine.</text>
        <dbReference type="EC" id="2.7.13.3"/>
    </reaction>
</comment>
<feature type="domain" description="PAC" evidence="9">
    <location>
        <begin position="113"/>
        <end position="166"/>
    </location>
</feature>
<dbReference type="EC" id="2.7.13.3" evidence="2"/>
<keyword evidence="4" id="KW-0808">Transferase</keyword>
<dbReference type="InterPro" id="IPR052162">
    <property type="entry name" value="Sensor_kinase/Photoreceptor"/>
</dbReference>
<dbReference type="AlphaFoldDB" id="A0A1I3CF73"/>
<evidence type="ECO:0000256" key="7">
    <source>
        <dbReference type="SAM" id="Coils"/>
    </source>
</evidence>
<dbReference type="InterPro" id="IPR036890">
    <property type="entry name" value="HATPase_C_sf"/>
</dbReference>
<dbReference type="NCBIfam" id="TIGR00229">
    <property type="entry name" value="sensory_box"/>
    <property type="match status" value="1"/>
</dbReference>
<sequence>MKNSPETIEDLRQELEKCRAEITELKKREKELVEEKARDEKLEFAWAGNLGHWEMDYVTRKVYANPLKLEALEYDPEKDFFSIEDFVEMIHPEDREEANQAMREHLRGEKPVYETEYRILTRTGKVKWFYDRGKIIEKTKSGAPYRIRGIVFDITERKIAENKLLDSEKALKKSNKIMNRMMRIMAHDLKNSLGNVVSLFEMMLESPEDFSEEEKDDIMKELQEASKNSYTLLENILQWASTHQGSIDQKPEKFSLAPVIEETEKLFKQQANQKQIHLIHDGKKIQQIKVKYDYNVLKTVLRNFLTNALKYTETGGVVTLFADTTKQGILIGVKDTGVGMTEQQVMKIMKDKGESHLGTNQEKGTGMGLLISRELIEQTGAELVIQSTPGKGTKMAVHILDTE</sequence>
<dbReference type="SUPFAM" id="SSF55874">
    <property type="entry name" value="ATPase domain of HSP90 chaperone/DNA topoisomerase II/histidine kinase"/>
    <property type="match status" value="1"/>
</dbReference>
<dbReference type="SUPFAM" id="SSF55785">
    <property type="entry name" value="PYP-like sensor domain (PAS domain)"/>
    <property type="match status" value="1"/>
</dbReference>
<evidence type="ECO:0000259" key="9">
    <source>
        <dbReference type="PROSITE" id="PS50113"/>
    </source>
</evidence>
<dbReference type="PRINTS" id="PR00344">
    <property type="entry name" value="BCTRLSENSOR"/>
</dbReference>
<keyword evidence="3" id="KW-0597">Phosphoprotein</keyword>
<dbReference type="PROSITE" id="PS50113">
    <property type="entry name" value="PAC"/>
    <property type="match status" value="1"/>
</dbReference>
<evidence type="ECO:0000313" key="10">
    <source>
        <dbReference type="EMBL" id="SFH72869.1"/>
    </source>
</evidence>
<evidence type="ECO:0000256" key="5">
    <source>
        <dbReference type="ARBA" id="ARBA00022777"/>
    </source>
</evidence>
<keyword evidence="6" id="KW-0902">Two-component regulatory system</keyword>
<dbReference type="InterPro" id="IPR003594">
    <property type="entry name" value="HATPase_dom"/>
</dbReference>
<accession>A0A1I3CF73</accession>
<dbReference type="OrthoDB" id="9813151at2"/>
<dbReference type="InterPro" id="IPR035965">
    <property type="entry name" value="PAS-like_dom_sf"/>
</dbReference>
<keyword evidence="11" id="KW-1185">Reference proteome</keyword>
<reference evidence="11" key="1">
    <citation type="submission" date="2016-10" db="EMBL/GenBank/DDBJ databases">
        <authorList>
            <person name="Varghese N."/>
            <person name="Submissions S."/>
        </authorList>
    </citation>
    <scope>NUCLEOTIDE SEQUENCE [LARGE SCALE GENOMIC DNA]</scope>
    <source>
        <strain evidence="11">Z-7934</strain>
    </source>
</reference>
<evidence type="ECO:0000259" key="8">
    <source>
        <dbReference type="PROSITE" id="PS50109"/>
    </source>
</evidence>
<dbReference type="InterPro" id="IPR004358">
    <property type="entry name" value="Sig_transdc_His_kin-like_C"/>
</dbReference>
<dbReference type="InterPro" id="IPR003661">
    <property type="entry name" value="HisK_dim/P_dom"/>
</dbReference>
<dbReference type="Gene3D" id="2.10.70.100">
    <property type="match status" value="1"/>
</dbReference>
<feature type="coiled-coil region" evidence="7">
    <location>
        <begin position="1"/>
        <end position="42"/>
    </location>
</feature>
<dbReference type="CDD" id="cd00130">
    <property type="entry name" value="PAS"/>
    <property type="match status" value="1"/>
</dbReference>
<dbReference type="PANTHER" id="PTHR43304:SF1">
    <property type="entry name" value="PAC DOMAIN-CONTAINING PROTEIN"/>
    <property type="match status" value="1"/>
</dbReference>
<evidence type="ECO:0000256" key="3">
    <source>
        <dbReference type="ARBA" id="ARBA00022553"/>
    </source>
</evidence>
<gene>
    <name evidence="10" type="ORF">SAMN05192551_102356</name>
</gene>
<dbReference type="Pfam" id="PF02518">
    <property type="entry name" value="HATPase_c"/>
    <property type="match status" value="1"/>
</dbReference>
<dbReference type="InterPro" id="IPR005467">
    <property type="entry name" value="His_kinase_dom"/>
</dbReference>
<dbReference type="SMART" id="SM00388">
    <property type="entry name" value="HisKA"/>
    <property type="match status" value="1"/>
</dbReference>
<protein>
    <recommendedName>
        <fullName evidence="2">histidine kinase</fullName>
        <ecNumber evidence="2">2.7.13.3</ecNumber>
    </recommendedName>
</protein>
<dbReference type="PANTHER" id="PTHR43304">
    <property type="entry name" value="PHYTOCHROME-LIKE PROTEIN CPH1"/>
    <property type="match status" value="1"/>
</dbReference>
<dbReference type="STRING" id="69895.SAMN05192551_102356"/>
<dbReference type="InterPro" id="IPR001610">
    <property type="entry name" value="PAC"/>
</dbReference>
<dbReference type="Gene3D" id="3.30.565.10">
    <property type="entry name" value="Histidine kinase-like ATPase, C-terminal domain"/>
    <property type="match status" value="1"/>
</dbReference>
<evidence type="ECO:0000256" key="6">
    <source>
        <dbReference type="ARBA" id="ARBA00023012"/>
    </source>
</evidence>
<dbReference type="InterPro" id="IPR013655">
    <property type="entry name" value="PAS_fold_3"/>
</dbReference>
<dbReference type="Gene3D" id="3.30.450.20">
    <property type="entry name" value="PAS domain"/>
    <property type="match status" value="1"/>
</dbReference>
<feature type="domain" description="Histidine kinase" evidence="8">
    <location>
        <begin position="184"/>
        <end position="403"/>
    </location>
</feature>
<organism evidence="10 11">
    <name type="scientific">Tindallia magadiensis</name>
    <dbReference type="NCBI Taxonomy" id="69895"/>
    <lineage>
        <taxon>Bacteria</taxon>
        <taxon>Bacillati</taxon>
        <taxon>Bacillota</taxon>
        <taxon>Clostridia</taxon>
        <taxon>Peptostreptococcales</taxon>
        <taxon>Tindalliaceae</taxon>
        <taxon>Tindallia</taxon>
    </lineage>
</organism>
<name>A0A1I3CF73_9FIRM</name>
<evidence type="ECO:0000313" key="11">
    <source>
        <dbReference type="Proteomes" id="UP000199287"/>
    </source>
</evidence>
<dbReference type="PROSITE" id="PS50109">
    <property type="entry name" value="HIS_KIN"/>
    <property type="match status" value="1"/>
</dbReference>
<dbReference type="InterPro" id="IPR000014">
    <property type="entry name" value="PAS"/>
</dbReference>
<dbReference type="InterPro" id="IPR000700">
    <property type="entry name" value="PAS-assoc_C"/>
</dbReference>
<dbReference type="CDD" id="cd00082">
    <property type="entry name" value="HisKA"/>
    <property type="match status" value="1"/>
</dbReference>
<dbReference type="InterPro" id="IPR036097">
    <property type="entry name" value="HisK_dim/P_sf"/>
</dbReference>
<keyword evidence="5" id="KW-0418">Kinase</keyword>
<dbReference type="RefSeq" id="WP_093370718.1">
    <property type="nucleotide sequence ID" value="NZ_FOQA01000002.1"/>
</dbReference>
<evidence type="ECO:0000256" key="1">
    <source>
        <dbReference type="ARBA" id="ARBA00000085"/>
    </source>
</evidence>
<dbReference type="SMART" id="SM00086">
    <property type="entry name" value="PAC"/>
    <property type="match status" value="1"/>
</dbReference>
<evidence type="ECO:0000256" key="2">
    <source>
        <dbReference type="ARBA" id="ARBA00012438"/>
    </source>
</evidence>
<dbReference type="Gene3D" id="1.10.287.130">
    <property type="match status" value="1"/>
</dbReference>
<dbReference type="SMART" id="SM00387">
    <property type="entry name" value="HATPase_c"/>
    <property type="match status" value="1"/>
</dbReference>
<dbReference type="SUPFAM" id="SSF47384">
    <property type="entry name" value="Homodimeric domain of signal transducing histidine kinase"/>
    <property type="match status" value="1"/>
</dbReference>